<accession>A0A5B7DLA2</accession>
<sequence>MPVFVADLDEECLLGYNYLTRMDACVDFRQKRMTVRGHDVPFLHEVRRAEVVTTKRLRLPPRTEGRVQCHLTHVMKEAEGLVEPVSDLRLADGVALGRNLVGAGEELVTVLLANFSDKAQNIPAGTPVGACEEVQQTKAWRQGERPHVAGPLPGFLEDLVQRSATHLTEAQTERIHDTLSRHADVFSQGDLDRGRTLLVKHTINTGTSAPPQVPASLCCTGPP</sequence>
<dbReference type="InterPro" id="IPR021109">
    <property type="entry name" value="Peptidase_aspartic_dom_sf"/>
</dbReference>
<evidence type="ECO:0000313" key="1">
    <source>
        <dbReference type="EMBL" id="MPC21897.1"/>
    </source>
</evidence>
<protein>
    <submittedName>
        <fullName evidence="1">Uncharacterized protein</fullName>
    </submittedName>
</protein>
<comment type="caution">
    <text evidence="1">The sequence shown here is derived from an EMBL/GenBank/DDBJ whole genome shotgun (WGS) entry which is preliminary data.</text>
</comment>
<dbReference type="Proteomes" id="UP000324222">
    <property type="component" value="Unassembled WGS sequence"/>
</dbReference>
<dbReference type="EMBL" id="VSRR010001029">
    <property type="protein sequence ID" value="MPC21897.1"/>
    <property type="molecule type" value="Genomic_DNA"/>
</dbReference>
<dbReference type="OrthoDB" id="6371251at2759"/>
<gene>
    <name evidence="1" type="ORF">E2C01_014900</name>
</gene>
<name>A0A5B7DLA2_PORTR</name>
<organism evidence="1 2">
    <name type="scientific">Portunus trituberculatus</name>
    <name type="common">Swimming crab</name>
    <name type="synonym">Neptunus trituberculatus</name>
    <dbReference type="NCBI Taxonomy" id="210409"/>
    <lineage>
        <taxon>Eukaryota</taxon>
        <taxon>Metazoa</taxon>
        <taxon>Ecdysozoa</taxon>
        <taxon>Arthropoda</taxon>
        <taxon>Crustacea</taxon>
        <taxon>Multicrustacea</taxon>
        <taxon>Malacostraca</taxon>
        <taxon>Eumalacostraca</taxon>
        <taxon>Eucarida</taxon>
        <taxon>Decapoda</taxon>
        <taxon>Pleocyemata</taxon>
        <taxon>Brachyura</taxon>
        <taxon>Eubrachyura</taxon>
        <taxon>Portunoidea</taxon>
        <taxon>Portunidae</taxon>
        <taxon>Portuninae</taxon>
        <taxon>Portunus</taxon>
    </lineage>
</organism>
<evidence type="ECO:0000313" key="2">
    <source>
        <dbReference type="Proteomes" id="UP000324222"/>
    </source>
</evidence>
<dbReference type="AlphaFoldDB" id="A0A5B7DLA2"/>
<keyword evidence="2" id="KW-1185">Reference proteome</keyword>
<dbReference type="Gene3D" id="2.40.70.10">
    <property type="entry name" value="Acid Proteases"/>
    <property type="match status" value="1"/>
</dbReference>
<proteinExistence type="predicted"/>
<reference evidence="1 2" key="1">
    <citation type="submission" date="2019-05" db="EMBL/GenBank/DDBJ databases">
        <title>Another draft genome of Portunus trituberculatus and its Hox gene families provides insights of decapod evolution.</title>
        <authorList>
            <person name="Jeong J.-H."/>
            <person name="Song I."/>
            <person name="Kim S."/>
            <person name="Choi T."/>
            <person name="Kim D."/>
            <person name="Ryu S."/>
            <person name="Kim W."/>
        </authorList>
    </citation>
    <scope>NUCLEOTIDE SEQUENCE [LARGE SCALE GENOMIC DNA]</scope>
    <source>
        <tissue evidence="1">Muscle</tissue>
    </source>
</reference>